<keyword evidence="2" id="KW-0472">Membrane</keyword>
<evidence type="ECO:0000256" key="2">
    <source>
        <dbReference type="SAM" id="Phobius"/>
    </source>
</evidence>
<evidence type="ECO:0000313" key="3">
    <source>
        <dbReference type="EMBL" id="RIA94022.1"/>
    </source>
</evidence>
<keyword evidence="2" id="KW-0812">Transmembrane</keyword>
<sequence length="103" mass="11623">MEKENTATSDMSQTLPPYSQYPNPPVNIYFQQPQQQLQPQIVVLNPQQPPPPPQVTYIQQQPAPPMAPIIVTTHRSRNLTIWSIVILVILTSIILPILLVYGV</sequence>
<reference evidence="3 4" key="1">
    <citation type="submission" date="2018-06" db="EMBL/GenBank/DDBJ databases">
        <title>Comparative genomics reveals the genomic features of Rhizophagus irregularis, R. cerebriforme, R. diaphanum and Gigaspora rosea, and their symbiotic lifestyle signature.</title>
        <authorList>
            <person name="Morin E."/>
            <person name="San Clemente H."/>
            <person name="Chen E.C.H."/>
            <person name="De La Providencia I."/>
            <person name="Hainaut M."/>
            <person name="Kuo A."/>
            <person name="Kohler A."/>
            <person name="Murat C."/>
            <person name="Tang N."/>
            <person name="Roy S."/>
            <person name="Loubradou J."/>
            <person name="Henrissat B."/>
            <person name="Grigoriev I.V."/>
            <person name="Corradi N."/>
            <person name="Roux C."/>
            <person name="Martin F.M."/>
        </authorList>
    </citation>
    <scope>NUCLEOTIDE SEQUENCE [LARGE SCALE GENOMIC DNA]</scope>
    <source>
        <strain evidence="3 4">DAOM 227022</strain>
    </source>
</reference>
<keyword evidence="2" id="KW-1133">Transmembrane helix</keyword>
<feature type="transmembrane region" description="Helical" evidence="2">
    <location>
        <begin position="79"/>
        <end position="101"/>
    </location>
</feature>
<dbReference type="EMBL" id="QKYT01000092">
    <property type="protein sequence ID" value="RIA94022.1"/>
    <property type="molecule type" value="Genomic_DNA"/>
</dbReference>
<comment type="caution">
    <text evidence="3">The sequence shown here is derived from an EMBL/GenBank/DDBJ whole genome shotgun (WGS) entry which is preliminary data.</text>
</comment>
<gene>
    <name evidence="3" type="ORF">C1645_818686</name>
</gene>
<evidence type="ECO:0000256" key="1">
    <source>
        <dbReference type="SAM" id="MobiDB-lite"/>
    </source>
</evidence>
<protein>
    <submittedName>
        <fullName evidence="3">Uncharacterized protein</fullName>
    </submittedName>
</protein>
<proteinExistence type="predicted"/>
<name>A0A397T838_9GLOM</name>
<accession>A0A397T838</accession>
<evidence type="ECO:0000313" key="4">
    <source>
        <dbReference type="Proteomes" id="UP000265703"/>
    </source>
</evidence>
<dbReference type="Proteomes" id="UP000265703">
    <property type="component" value="Unassembled WGS sequence"/>
</dbReference>
<organism evidence="3 4">
    <name type="scientific">Glomus cerebriforme</name>
    <dbReference type="NCBI Taxonomy" id="658196"/>
    <lineage>
        <taxon>Eukaryota</taxon>
        <taxon>Fungi</taxon>
        <taxon>Fungi incertae sedis</taxon>
        <taxon>Mucoromycota</taxon>
        <taxon>Glomeromycotina</taxon>
        <taxon>Glomeromycetes</taxon>
        <taxon>Glomerales</taxon>
        <taxon>Glomeraceae</taxon>
        <taxon>Glomus</taxon>
    </lineage>
</organism>
<keyword evidence="4" id="KW-1185">Reference proteome</keyword>
<feature type="region of interest" description="Disordered" evidence="1">
    <location>
        <begin position="1"/>
        <end position="24"/>
    </location>
</feature>
<feature type="compositionally biased region" description="Polar residues" evidence="1">
    <location>
        <begin position="1"/>
        <end position="21"/>
    </location>
</feature>
<dbReference type="AlphaFoldDB" id="A0A397T838"/>